<dbReference type="AlphaFoldDB" id="A0A3S5C0U7"/>
<proteinExistence type="predicted"/>
<name>A0A3S5C0U7_9PLAT</name>
<organism evidence="1 2">
    <name type="scientific">Protopolystoma xenopodis</name>
    <dbReference type="NCBI Taxonomy" id="117903"/>
    <lineage>
        <taxon>Eukaryota</taxon>
        <taxon>Metazoa</taxon>
        <taxon>Spiralia</taxon>
        <taxon>Lophotrochozoa</taxon>
        <taxon>Platyhelminthes</taxon>
        <taxon>Monogenea</taxon>
        <taxon>Polyopisthocotylea</taxon>
        <taxon>Polystomatidea</taxon>
        <taxon>Polystomatidae</taxon>
        <taxon>Protopolystoma</taxon>
    </lineage>
</organism>
<keyword evidence="2" id="KW-1185">Reference proteome</keyword>
<gene>
    <name evidence="1" type="ORF">PXEA_LOCUS21422</name>
</gene>
<evidence type="ECO:0000313" key="1">
    <source>
        <dbReference type="EMBL" id="VEL27982.1"/>
    </source>
</evidence>
<sequence>MILAGSDLSERNNYPCNKIMNIDDSVLDTSCGMGRSQKFAEATKVLRPIVFTESASTGDSHGADRYDSKNWPPLTDHDYSNLPVASKSNISEPPRQVCRDLNSILLSNNTNLSEASSLFNASTWPSMPRPTSPDLSIIISSKSVHPSILEKKNRTTNNWRSSMDRPTTNTSNNIATIIGETSCLLT</sequence>
<comment type="caution">
    <text evidence="1">The sequence shown here is derived from an EMBL/GenBank/DDBJ whole genome shotgun (WGS) entry which is preliminary data.</text>
</comment>
<protein>
    <submittedName>
        <fullName evidence="1">Uncharacterized protein</fullName>
    </submittedName>
</protein>
<accession>A0A3S5C0U7</accession>
<dbReference type="EMBL" id="CAAALY010091491">
    <property type="protein sequence ID" value="VEL27982.1"/>
    <property type="molecule type" value="Genomic_DNA"/>
</dbReference>
<evidence type="ECO:0000313" key="2">
    <source>
        <dbReference type="Proteomes" id="UP000784294"/>
    </source>
</evidence>
<reference evidence="1" key="1">
    <citation type="submission" date="2018-11" db="EMBL/GenBank/DDBJ databases">
        <authorList>
            <consortium name="Pathogen Informatics"/>
        </authorList>
    </citation>
    <scope>NUCLEOTIDE SEQUENCE</scope>
</reference>
<dbReference type="Proteomes" id="UP000784294">
    <property type="component" value="Unassembled WGS sequence"/>
</dbReference>